<keyword evidence="3" id="KW-1185">Reference proteome</keyword>
<name>A0A1I7X3P1_HETBA</name>
<reference evidence="4" key="1">
    <citation type="submission" date="2016-11" db="UniProtKB">
        <authorList>
            <consortium name="WormBaseParasite"/>
        </authorList>
    </citation>
    <scope>IDENTIFICATION</scope>
</reference>
<feature type="compositionally biased region" description="Polar residues" evidence="1">
    <location>
        <begin position="130"/>
        <end position="144"/>
    </location>
</feature>
<feature type="compositionally biased region" description="Polar residues" evidence="1">
    <location>
        <begin position="155"/>
        <end position="172"/>
    </location>
</feature>
<evidence type="ECO:0000256" key="1">
    <source>
        <dbReference type="SAM" id="MobiDB-lite"/>
    </source>
</evidence>
<organism evidence="3 4">
    <name type="scientific">Heterorhabditis bacteriophora</name>
    <name type="common">Entomopathogenic nematode worm</name>
    <dbReference type="NCBI Taxonomy" id="37862"/>
    <lineage>
        <taxon>Eukaryota</taxon>
        <taxon>Metazoa</taxon>
        <taxon>Ecdysozoa</taxon>
        <taxon>Nematoda</taxon>
        <taxon>Chromadorea</taxon>
        <taxon>Rhabditida</taxon>
        <taxon>Rhabditina</taxon>
        <taxon>Rhabditomorpha</taxon>
        <taxon>Strongyloidea</taxon>
        <taxon>Heterorhabditidae</taxon>
        <taxon>Heterorhabditis</taxon>
    </lineage>
</organism>
<evidence type="ECO:0000313" key="3">
    <source>
        <dbReference type="Proteomes" id="UP000095283"/>
    </source>
</evidence>
<evidence type="ECO:0000256" key="2">
    <source>
        <dbReference type="SAM" id="SignalP"/>
    </source>
</evidence>
<dbReference type="WBParaSite" id="Hba_12218">
    <property type="protein sequence ID" value="Hba_12218"/>
    <property type="gene ID" value="Hba_12218"/>
</dbReference>
<accession>A0A1I7X3P1</accession>
<keyword evidence="2" id="KW-0732">Signal</keyword>
<dbReference type="Proteomes" id="UP000095283">
    <property type="component" value="Unplaced"/>
</dbReference>
<sequence>MLHSISGILLLVIVTQQEEYVTQIKSEANSRKLSKLLYFSRQYVQYPSVPQNFAPNIERRHLVSSPQQPLYNPALNTNGNFPQYIQPNIPSTNYQVLNHPNLQQTKVVFSPQAQVLPTPSHNPPRAQLLPSKSSPRPPQQLQFLSSSPTPPSRPLHQNNLQSISQNPTSQPALITPSPKTIHRVDSEVEQQVYSQPTEEVKPDIARYYYPPRQRLPLPKCFHNPTGEKIVK</sequence>
<protein>
    <submittedName>
        <fullName evidence="4">ZM domain-containing protein</fullName>
    </submittedName>
</protein>
<feature type="signal peptide" evidence="2">
    <location>
        <begin position="1"/>
        <end position="17"/>
    </location>
</feature>
<feature type="chain" id="PRO_5009310960" evidence="2">
    <location>
        <begin position="18"/>
        <end position="231"/>
    </location>
</feature>
<proteinExistence type="predicted"/>
<evidence type="ECO:0000313" key="4">
    <source>
        <dbReference type="WBParaSite" id="Hba_12218"/>
    </source>
</evidence>
<dbReference type="AlphaFoldDB" id="A0A1I7X3P1"/>
<feature type="region of interest" description="Disordered" evidence="1">
    <location>
        <begin position="114"/>
        <end position="176"/>
    </location>
</feature>